<feature type="compositionally biased region" description="Polar residues" evidence="1">
    <location>
        <begin position="19"/>
        <end position="47"/>
    </location>
</feature>
<sequence length="414" mass="45248">MPMSRYSKDNNSSRRKSSFTSLFTFNSGKKTNPSTKGLMSVPNTPLRSSGLADAQGHHNYSGQSAVQPPSIRRLSSDPTAANQSLRHSGQVQQEYYNSYYSSLISIPPERSSDLPGDGQQPSQLHSPASETSSALHPYAYRVSTPPSLEPPRSAPLYPSASARAGPSGLASPPVPMQQSPHITLHPPANISLKNSVSTPNLRAGRRSKPSFPKGKDKWLSPETWCDALLFPRPRFKIKQDSDSFSAGSGRIVSPPGSPVIDQFHNGQDMPSVASRVLQHSRSLFELRSPPPVAGPSALSPPKDRLHAQPENTTPVTDQNRSTESRPSRPKSWALDDLALPSPAPSLARVLEEGQILEHQRKKWQDQAIKSFQNERARSLSRARTKSLTSKQVKRSEAHSRLDFLAARGLLGIKT</sequence>
<feature type="compositionally biased region" description="Basic and acidic residues" evidence="1">
    <location>
        <begin position="1"/>
        <end position="12"/>
    </location>
</feature>
<feature type="region of interest" description="Disordered" evidence="1">
    <location>
        <begin position="1"/>
        <end position="90"/>
    </location>
</feature>
<organism evidence="2 3">
    <name type="scientific">Marasmiellus scandens</name>
    <dbReference type="NCBI Taxonomy" id="2682957"/>
    <lineage>
        <taxon>Eukaryota</taxon>
        <taxon>Fungi</taxon>
        <taxon>Dikarya</taxon>
        <taxon>Basidiomycota</taxon>
        <taxon>Agaricomycotina</taxon>
        <taxon>Agaricomycetes</taxon>
        <taxon>Agaricomycetidae</taxon>
        <taxon>Agaricales</taxon>
        <taxon>Marasmiineae</taxon>
        <taxon>Omphalotaceae</taxon>
        <taxon>Marasmiellus</taxon>
    </lineage>
</organism>
<feature type="region of interest" description="Disordered" evidence="1">
    <location>
        <begin position="374"/>
        <end position="396"/>
    </location>
</feature>
<feature type="region of interest" description="Disordered" evidence="1">
    <location>
        <begin position="286"/>
        <end position="339"/>
    </location>
</feature>
<feature type="compositionally biased region" description="Polar residues" evidence="1">
    <location>
        <begin position="58"/>
        <end position="67"/>
    </location>
</feature>
<accession>A0ABR1K5V1</accession>
<protein>
    <submittedName>
        <fullName evidence="2">Uncharacterized protein</fullName>
    </submittedName>
</protein>
<comment type="caution">
    <text evidence="2">The sequence shown here is derived from an EMBL/GenBank/DDBJ whole genome shotgun (WGS) entry which is preliminary data.</text>
</comment>
<feature type="compositionally biased region" description="Polar residues" evidence="1">
    <location>
        <begin position="191"/>
        <end position="200"/>
    </location>
</feature>
<feature type="compositionally biased region" description="Polar residues" evidence="1">
    <location>
        <begin position="76"/>
        <end position="90"/>
    </location>
</feature>
<dbReference type="Proteomes" id="UP001498398">
    <property type="component" value="Unassembled WGS sequence"/>
</dbReference>
<proteinExistence type="predicted"/>
<feature type="compositionally biased region" description="Polar residues" evidence="1">
    <location>
        <begin position="309"/>
        <end position="319"/>
    </location>
</feature>
<evidence type="ECO:0000313" key="3">
    <source>
        <dbReference type="Proteomes" id="UP001498398"/>
    </source>
</evidence>
<dbReference type="EMBL" id="JBANRG010000002">
    <property type="protein sequence ID" value="KAK7470251.1"/>
    <property type="molecule type" value="Genomic_DNA"/>
</dbReference>
<evidence type="ECO:0000256" key="1">
    <source>
        <dbReference type="SAM" id="MobiDB-lite"/>
    </source>
</evidence>
<feature type="region of interest" description="Disordered" evidence="1">
    <location>
        <begin position="240"/>
        <end position="266"/>
    </location>
</feature>
<keyword evidence="3" id="KW-1185">Reference proteome</keyword>
<feature type="compositionally biased region" description="Polar residues" evidence="1">
    <location>
        <begin position="119"/>
        <end position="134"/>
    </location>
</feature>
<reference evidence="2 3" key="1">
    <citation type="submission" date="2024-01" db="EMBL/GenBank/DDBJ databases">
        <title>A draft genome for the cacao thread blight pathogen Marasmiellus scandens.</title>
        <authorList>
            <person name="Baruah I.K."/>
            <person name="Leung J."/>
            <person name="Bukari Y."/>
            <person name="Amoako-Attah I."/>
            <person name="Meinhardt L.W."/>
            <person name="Bailey B.A."/>
            <person name="Cohen S.P."/>
        </authorList>
    </citation>
    <scope>NUCLEOTIDE SEQUENCE [LARGE SCALE GENOMIC DNA]</scope>
    <source>
        <strain evidence="2 3">GH-19</strain>
    </source>
</reference>
<name>A0ABR1K5V1_9AGAR</name>
<evidence type="ECO:0000313" key="2">
    <source>
        <dbReference type="EMBL" id="KAK7470251.1"/>
    </source>
</evidence>
<gene>
    <name evidence="2" type="ORF">VKT23_001685</name>
</gene>
<feature type="region of interest" description="Disordered" evidence="1">
    <location>
        <begin position="106"/>
        <end position="216"/>
    </location>
</feature>